<feature type="modified residue" description="4-aspartylphosphate" evidence="2">
    <location>
        <position position="56"/>
    </location>
</feature>
<dbReference type="Pfam" id="PF00072">
    <property type="entry name" value="Response_reg"/>
    <property type="match status" value="1"/>
</dbReference>
<evidence type="ECO:0000313" key="4">
    <source>
        <dbReference type="EMBL" id="OGI45018.1"/>
    </source>
</evidence>
<dbReference type="GO" id="GO:0000160">
    <property type="term" value="P:phosphorelay signal transduction system"/>
    <property type="evidence" value="ECO:0007669"/>
    <property type="project" value="InterPro"/>
</dbReference>
<dbReference type="Proteomes" id="UP000179344">
    <property type="component" value="Unassembled WGS sequence"/>
</dbReference>
<dbReference type="SUPFAM" id="SSF52172">
    <property type="entry name" value="CheY-like"/>
    <property type="match status" value="1"/>
</dbReference>
<dbReference type="PANTHER" id="PTHR44591:SF3">
    <property type="entry name" value="RESPONSE REGULATORY DOMAIN-CONTAINING PROTEIN"/>
    <property type="match status" value="1"/>
</dbReference>
<dbReference type="AlphaFoldDB" id="A0A1F6TIV4"/>
<evidence type="ECO:0000313" key="5">
    <source>
        <dbReference type="Proteomes" id="UP000179344"/>
    </source>
</evidence>
<protein>
    <recommendedName>
        <fullName evidence="3">Response regulatory domain-containing protein</fullName>
    </recommendedName>
</protein>
<name>A0A1F6TIV4_9PROT</name>
<dbReference type="InterPro" id="IPR011006">
    <property type="entry name" value="CheY-like_superfamily"/>
</dbReference>
<dbReference type="CDD" id="cd00156">
    <property type="entry name" value="REC"/>
    <property type="match status" value="1"/>
</dbReference>
<reference evidence="4 5" key="1">
    <citation type="journal article" date="2016" name="Nat. Commun.">
        <title>Thousands of microbial genomes shed light on interconnected biogeochemical processes in an aquifer system.</title>
        <authorList>
            <person name="Anantharaman K."/>
            <person name="Brown C.T."/>
            <person name="Hug L.A."/>
            <person name="Sharon I."/>
            <person name="Castelle C.J."/>
            <person name="Probst A.J."/>
            <person name="Thomas B.C."/>
            <person name="Singh A."/>
            <person name="Wilkins M.J."/>
            <person name="Karaoz U."/>
            <person name="Brodie E.L."/>
            <person name="Williams K.H."/>
            <person name="Hubbard S.S."/>
            <person name="Banfield J.F."/>
        </authorList>
    </citation>
    <scope>NUCLEOTIDE SEQUENCE [LARGE SCALE GENOMIC DNA]</scope>
</reference>
<organism evidence="4 5">
    <name type="scientific">Candidatus Muproteobacteria bacterium RBG_16_65_31</name>
    <dbReference type="NCBI Taxonomy" id="1817759"/>
    <lineage>
        <taxon>Bacteria</taxon>
        <taxon>Pseudomonadati</taxon>
        <taxon>Pseudomonadota</taxon>
        <taxon>Candidatus Muproteobacteria</taxon>
    </lineage>
</organism>
<dbReference type="PANTHER" id="PTHR44591">
    <property type="entry name" value="STRESS RESPONSE REGULATOR PROTEIN 1"/>
    <property type="match status" value="1"/>
</dbReference>
<sequence>MNTASYHLLVADGNKFNRDILSARLAKQGYKVTTAEDGYLALGMLEVKAFDLVVLDRDLPRGGGYDLLQRIKTHPDWCHVPVIVTLDKEDVESTARCIEAGAEDCLVKPINTILLLARVGASLVKKRLHDKELAFRQELSAKIEQIGRCVAEEAQPDLSTHSHILFALAKLVESHGVTRAVHLGGAAIR</sequence>
<dbReference type="InterPro" id="IPR001789">
    <property type="entry name" value="Sig_transdc_resp-reg_receiver"/>
</dbReference>
<evidence type="ECO:0000256" key="2">
    <source>
        <dbReference type="PROSITE-ProRule" id="PRU00169"/>
    </source>
</evidence>
<evidence type="ECO:0000256" key="1">
    <source>
        <dbReference type="ARBA" id="ARBA00022553"/>
    </source>
</evidence>
<dbReference type="InterPro" id="IPR050595">
    <property type="entry name" value="Bact_response_regulator"/>
</dbReference>
<dbReference type="SMART" id="SM00448">
    <property type="entry name" value="REC"/>
    <property type="match status" value="1"/>
</dbReference>
<proteinExistence type="predicted"/>
<evidence type="ECO:0000259" key="3">
    <source>
        <dbReference type="PROSITE" id="PS50110"/>
    </source>
</evidence>
<dbReference type="PROSITE" id="PS50110">
    <property type="entry name" value="RESPONSE_REGULATORY"/>
    <property type="match status" value="1"/>
</dbReference>
<comment type="caution">
    <text evidence="4">The sequence shown here is derived from an EMBL/GenBank/DDBJ whole genome shotgun (WGS) entry which is preliminary data.</text>
</comment>
<feature type="domain" description="Response regulatory" evidence="3">
    <location>
        <begin position="7"/>
        <end position="123"/>
    </location>
</feature>
<gene>
    <name evidence="4" type="ORF">A2V92_03140</name>
</gene>
<dbReference type="Gene3D" id="3.40.50.2300">
    <property type="match status" value="1"/>
</dbReference>
<accession>A0A1F6TIV4</accession>
<dbReference type="EMBL" id="MFST01000026">
    <property type="protein sequence ID" value="OGI45018.1"/>
    <property type="molecule type" value="Genomic_DNA"/>
</dbReference>
<keyword evidence="1 2" id="KW-0597">Phosphoprotein</keyword>